<name>A0A8H7YVI9_AJECA</name>
<dbReference type="AlphaFoldDB" id="A0A8H7YVI9"/>
<proteinExistence type="predicted"/>
<reference evidence="1 2" key="1">
    <citation type="submission" date="2021-01" db="EMBL/GenBank/DDBJ databases">
        <title>Chromosome-level genome assembly of a human fungal pathogen reveals clustering of transcriptionally co-regulated genes.</title>
        <authorList>
            <person name="Voorhies M."/>
            <person name="Cohen S."/>
            <person name="Shea T.P."/>
            <person name="Petrus S."/>
            <person name="Munoz J.F."/>
            <person name="Poplawski S."/>
            <person name="Goldman W.E."/>
            <person name="Michael T."/>
            <person name="Cuomo C.A."/>
            <person name="Sil A."/>
            <person name="Beyhan S."/>
        </authorList>
    </citation>
    <scope>NUCLEOTIDE SEQUENCE [LARGE SCALE GENOMIC DNA]</scope>
    <source>
        <strain evidence="1 2">G184AR</strain>
    </source>
</reference>
<evidence type="ECO:0000313" key="1">
    <source>
        <dbReference type="EMBL" id="KAG5296368.1"/>
    </source>
</evidence>
<dbReference type="EMBL" id="JAEVHI010000003">
    <property type="protein sequence ID" value="KAG5296368.1"/>
    <property type="molecule type" value="Genomic_DNA"/>
</dbReference>
<sequence>MQWVVGGLTALSQDHVRISLPSFVSSGIDGRSSTGVCHCYYSQFLFGRKYHPTSRANIGCLGPIANGHL</sequence>
<gene>
    <name evidence="1" type="ORF">I7I52_06999</name>
</gene>
<dbReference type="Proteomes" id="UP000670092">
    <property type="component" value="Unassembled WGS sequence"/>
</dbReference>
<comment type="caution">
    <text evidence="1">The sequence shown here is derived from an EMBL/GenBank/DDBJ whole genome shotgun (WGS) entry which is preliminary data.</text>
</comment>
<evidence type="ECO:0000313" key="2">
    <source>
        <dbReference type="Proteomes" id="UP000670092"/>
    </source>
</evidence>
<accession>A0A8H7YVI9</accession>
<dbReference type="VEuPathDB" id="FungiDB:I7I52_06999"/>
<organism evidence="1 2">
    <name type="scientific">Ajellomyces capsulatus</name>
    <name type="common">Darling's disease fungus</name>
    <name type="synonym">Histoplasma capsulatum</name>
    <dbReference type="NCBI Taxonomy" id="5037"/>
    <lineage>
        <taxon>Eukaryota</taxon>
        <taxon>Fungi</taxon>
        <taxon>Dikarya</taxon>
        <taxon>Ascomycota</taxon>
        <taxon>Pezizomycotina</taxon>
        <taxon>Eurotiomycetes</taxon>
        <taxon>Eurotiomycetidae</taxon>
        <taxon>Onygenales</taxon>
        <taxon>Ajellomycetaceae</taxon>
        <taxon>Histoplasma</taxon>
    </lineage>
</organism>
<protein>
    <submittedName>
        <fullName evidence="1">Uncharacterized protein</fullName>
    </submittedName>
</protein>